<dbReference type="Gene3D" id="1.10.357.10">
    <property type="entry name" value="Tetracycline Repressor, domain 2"/>
    <property type="match status" value="1"/>
</dbReference>
<feature type="region of interest" description="Disordered" evidence="3">
    <location>
        <begin position="1"/>
        <end position="42"/>
    </location>
</feature>
<feature type="domain" description="HTH tetR-type" evidence="4">
    <location>
        <begin position="45"/>
        <end position="105"/>
    </location>
</feature>
<name>A0A934IU84_9HYPH</name>
<proteinExistence type="predicted"/>
<gene>
    <name evidence="5" type="ORF">JCR33_21385</name>
</gene>
<feature type="compositionally biased region" description="Basic residues" evidence="3">
    <location>
        <begin position="27"/>
        <end position="39"/>
    </location>
</feature>
<evidence type="ECO:0000313" key="5">
    <source>
        <dbReference type="EMBL" id="MBJ3778267.1"/>
    </source>
</evidence>
<dbReference type="EMBL" id="JAEKJA010000025">
    <property type="protein sequence ID" value="MBJ3778267.1"/>
    <property type="molecule type" value="Genomic_DNA"/>
</dbReference>
<dbReference type="InterPro" id="IPR001647">
    <property type="entry name" value="HTH_TetR"/>
</dbReference>
<comment type="caution">
    <text evidence="5">The sequence shown here is derived from an EMBL/GenBank/DDBJ whole genome shotgun (WGS) entry which is preliminary data.</text>
</comment>
<dbReference type="Pfam" id="PF00440">
    <property type="entry name" value="TetR_N"/>
    <property type="match status" value="1"/>
</dbReference>
<dbReference type="InterPro" id="IPR041474">
    <property type="entry name" value="NicS_C"/>
</dbReference>
<dbReference type="SUPFAM" id="SSF48498">
    <property type="entry name" value="Tetracyclin repressor-like, C-terminal domain"/>
    <property type="match status" value="1"/>
</dbReference>
<evidence type="ECO:0000313" key="6">
    <source>
        <dbReference type="Proteomes" id="UP000609531"/>
    </source>
</evidence>
<evidence type="ECO:0000256" key="3">
    <source>
        <dbReference type="SAM" id="MobiDB-lite"/>
    </source>
</evidence>
<dbReference type="AlphaFoldDB" id="A0A934IU84"/>
<dbReference type="Proteomes" id="UP000609531">
    <property type="component" value="Unassembled WGS sequence"/>
</dbReference>
<dbReference type="GO" id="GO:0003677">
    <property type="term" value="F:DNA binding"/>
    <property type="evidence" value="ECO:0007669"/>
    <property type="project" value="UniProtKB-UniRule"/>
</dbReference>
<sequence>MSARTDGRPDRGKKGETTRGPGEGRTRRIAAHAVKRPARRPRDAAATAERILQAAIEEFAAHGYVGARIDAIARRADANMRMLYHYYGSKEALYIKVLEVVFHDIRLQEAELNLKRLAPMAAMEKLFDFTYHHFSSNPLFIRILTSENLLGAEQLKKTPVVSTISSPLMQAIGEVLQRGTAEGVFREALDPLQIYVTMVALSYFHISNAPTLSHLFSADLTDPAWREARRRHASELLKAYLARPHPQTPDD</sequence>
<reference evidence="5" key="1">
    <citation type="submission" date="2020-12" db="EMBL/GenBank/DDBJ databases">
        <title>Bacterial taxonomy.</title>
        <authorList>
            <person name="Pan X."/>
        </authorList>
    </citation>
    <scope>NUCLEOTIDE SEQUENCE</scope>
    <source>
        <strain evidence="5">B2012</strain>
    </source>
</reference>
<dbReference type="PANTHER" id="PTHR30328">
    <property type="entry name" value="TRANSCRIPTIONAL REPRESSOR"/>
    <property type="match status" value="1"/>
</dbReference>
<dbReference type="PROSITE" id="PS50977">
    <property type="entry name" value="HTH_TETR_2"/>
    <property type="match status" value="1"/>
</dbReference>
<evidence type="ECO:0000256" key="2">
    <source>
        <dbReference type="PROSITE-ProRule" id="PRU00335"/>
    </source>
</evidence>
<dbReference type="InterPro" id="IPR009057">
    <property type="entry name" value="Homeodomain-like_sf"/>
</dbReference>
<dbReference type="InterPro" id="IPR036271">
    <property type="entry name" value="Tet_transcr_reg_TetR-rel_C_sf"/>
</dbReference>
<dbReference type="PRINTS" id="PR00455">
    <property type="entry name" value="HTHTETR"/>
</dbReference>
<organism evidence="5 6">
    <name type="scientific">Acuticoccus mangrovi</name>
    <dbReference type="NCBI Taxonomy" id="2796142"/>
    <lineage>
        <taxon>Bacteria</taxon>
        <taxon>Pseudomonadati</taxon>
        <taxon>Pseudomonadota</taxon>
        <taxon>Alphaproteobacteria</taxon>
        <taxon>Hyphomicrobiales</taxon>
        <taxon>Amorphaceae</taxon>
        <taxon>Acuticoccus</taxon>
    </lineage>
</organism>
<feature type="DNA-binding region" description="H-T-H motif" evidence="2">
    <location>
        <begin position="68"/>
        <end position="87"/>
    </location>
</feature>
<evidence type="ECO:0000256" key="1">
    <source>
        <dbReference type="ARBA" id="ARBA00023125"/>
    </source>
</evidence>
<dbReference type="Pfam" id="PF17938">
    <property type="entry name" value="TetR_C_29"/>
    <property type="match status" value="1"/>
</dbReference>
<dbReference type="SUPFAM" id="SSF46689">
    <property type="entry name" value="Homeodomain-like"/>
    <property type="match status" value="1"/>
</dbReference>
<keyword evidence="1 2" id="KW-0238">DNA-binding</keyword>
<dbReference type="RefSeq" id="WP_198884174.1">
    <property type="nucleotide sequence ID" value="NZ_JAEKJA010000025.1"/>
</dbReference>
<feature type="compositionally biased region" description="Basic and acidic residues" evidence="3">
    <location>
        <begin position="1"/>
        <end position="26"/>
    </location>
</feature>
<evidence type="ECO:0000259" key="4">
    <source>
        <dbReference type="PROSITE" id="PS50977"/>
    </source>
</evidence>
<dbReference type="InterPro" id="IPR050109">
    <property type="entry name" value="HTH-type_TetR-like_transc_reg"/>
</dbReference>
<dbReference type="PANTHER" id="PTHR30328:SF54">
    <property type="entry name" value="HTH-TYPE TRANSCRIPTIONAL REPRESSOR SCO4008"/>
    <property type="match status" value="1"/>
</dbReference>
<protein>
    <submittedName>
        <fullName evidence="5">TetR family transcriptional regulator</fullName>
    </submittedName>
</protein>
<accession>A0A934IU84</accession>
<keyword evidence="6" id="KW-1185">Reference proteome</keyword>